<comment type="subcellular location">
    <subcellularLocation>
        <location evidence="1">Cell inner membrane</location>
        <topology evidence="1">Multi-pass membrane protein</topology>
    </subcellularLocation>
</comment>
<dbReference type="FunFam" id="1.20.81.30:FF:000001">
    <property type="entry name" value="Type II secretion system protein F"/>
    <property type="match status" value="1"/>
</dbReference>
<dbReference type="PANTHER" id="PTHR30012">
    <property type="entry name" value="GENERAL SECRETION PATHWAY PROTEIN"/>
    <property type="match status" value="1"/>
</dbReference>
<dbReference type="InterPro" id="IPR003004">
    <property type="entry name" value="GspF/PilC"/>
</dbReference>
<comment type="similarity">
    <text evidence="2">Belongs to the GSP F family.</text>
</comment>
<evidence type="ECO:0000313" key="11">
    <source>
        <dbReference type="Proteomes" id="UP000178893"/>
    </source>
</evidence>
<evidence type="ECO:0000256" key="4">
    <source>
        <dbReference type="ARBA" id="ARBA00022519"/>
    </source>
</evidence>
<dbReference type="PANTHER" id="PTHR30012:SF0">
    <property type="entry name" value="TYPE II SECRETION SYSTEM PROTEIN F-RELATED"/>
    <property type="match status" value="1"/>
</dbReference>
<keyword evidence="4" id="KW-0997">Cell inner membrane</keyword>
<evidence type="ECO:0000259" key="9">
    <source>
        <dbReference type="Pfam" id="PF00482"/>
    </source>
</evidence>
<keyword evidence="6 8" id="KW-1133">Transmembrane helix</keyword>
<accession>A0A1G2DVE4</accession>
<feature type="domain" description="Type II secretion system protein GspF" evidence="9">
    <location>
        <begin position="28"/>
        <end position="151"/>
    </location>
</feature>
<dbReference type="AlphaFoldDB" id="A0A1G2DVE4"/>
<evidence type="ECO:0000256" key="5">
    <source>
        <dbReference type="ARBA" id="ARBA00022692"/>
    </source>
</evidence>
<evidence type="ECO:0000256" key="8">
    <source>
        <dbReference type="SAM" id="Phobius"/>
    </source>
</evidence>
<dbReference type="Proteomes" id="UP000178893">
    <property type="component" value="Unassembled WGS sequence"/>
</dbReference>
<dbReference type="Gene3D" id="1.20.81.30">
    <property type="entry name" value="Type II secretion system (T2SS), domain F"/>
    <property type="match status" value="2"/>
</dbReference>
<feature type="transmembrane region" description="Helical" evidence="8">
    <location>
        <begin position="128"/>
        <end position="150"/>
    </location>
</feature>
<evidence type="ECO:0000313" key="10">
    <source>
        <dbReference type="EMBL" id="OGZ17589.1"/>
    </source>
</evidence>
<proteinExistence type="inferred from homology"/>
<name>A0A1G2DVE4_9BACT</name>
<keyword evidence="3" id="KW-1003">Cell membrane</keyword>
<gene>
    <name evidence="10" type="ORF">A2V72_02310</name>
</gene>
<keyword evidence="7 8" id="KW-0472">Membrane</keyword>
<feature type="transmembrane region" description="Helical" evidence="8">
    <location>
        <begin position="183"/>
        <end position="200"/>
    </location>
</feature>
<dbReference type="Pfam" id="PF00482">
    <property type="entry name" value="T2SSF"/>
    <property type="match status" value="2"/>
</dbReference>
<reference evidence="10 11" key="1">
    <citation type="journal article" date="2016" name="Nat. Commun.">
        <title>Thousands of microbial genomes shed light on interconnected biogeochemical processes in an aquifer system.</title>
        <authorList>
            <person name="Anantharaman K."/>
            <person name="Brown C.T."/>
            <person name="Hug L.A."/>
            <person name="Sharon I."/>
            <person name="Castelle C.J."/>
            <person name="Probst A.J."/>
            <person name="Thomas B.C."/>
            <person name="Singh A."/>
            <person name="Wilkins M.J."/>
            <person name="Karaoz U."/>
            <person name="Brodie E.L."/>
            <person name="Williams K.H."/>
            <person name="Hubbard S.S."/>
            <person name="Banfield J.F."/>
        </authorList>
    </citation>
    <scope>NUCLEOTIDE SEQUENCE [LARGE SCALE GENOMIC DNA]</scope>
</reference>
<protein>
    <recommendedName>
        <fullName evidence="9">Type II secretion system protein GspF domain-containing protein</fullName>
    </recommendedName>
</protein>
<dbReference type="InterPro" id="IPR042094">
    <property type="entry name" value="T2SS_GspF_sf"/>
</dbReference>
<dbReference type="GO" id="GO:0005886">
    <property type="term" value="C:plasma membrane"/>
    <property type="evidence" value="ECO:0007669"/>
    <property type="project" value="UniProtKB-SubCell"/>
</dbReference>
<dbReference type="InterPro" id="IPR018076">
    <property type="entry name" value="T2SS_GspF_dom"/>
</dbReference>
<keyword evidence="5 8" id="KW-0812">Transmembrane</keyword>
<dbReference type="EMBL" id="MHLW01000031">
    <property type="protein sequence ID" value="OGZ17589.1"/>
    <property type="molecule type" value="Genomic_DNA"/>
</dbReference>
<evidence type="ECO:0000256" key="2">
    <source>
        <dbReference type="ARBA" id="ARBA00005745"/>
    </source>
</evidence>
<evidence type="ECO:0000256" key="1">
    <source>
        <dbReference type="ARBA" id="ARBA00004429"/>
    </source>
</evidence>
<evidence type="ECO:0000256" key="6">
    <source>
        <dbReference type="ARBA" id="ARBA00022989"/>
    </source>
</evidence>
<evidence type="ECO:0000256" key="3">
    <source>
        <dbReference type="ARBA" id="ARBA00022475"/>
    </source>
</evidence>
<feature type="domain" description="Type II secretion system protein GspF" evidence="9">
    <location>
        <begin position="231"/>
        <end position="354"/>
    </location>
</feature>
<organism evidence="10 11">
    <name type="scientific">Candidatus Nealsonbacteria bacterium RBG_13_37_56</name>
    <dbReference type="NCBI Taxonomy" id="1801661"/>
    <lineage>
        <taxon>Bacteria</taxon>
        <taxon>Candidatus Nealsoniibacteriota</taxon>
    </lineage>
</organism>
<feature type="transmembrane region" description="Helical" evidence="8">
    <location>
        <begin position="335"/>
        <end position="356"/>
    </location>
</feature>
<dbReference type="PRINTS" id="PR00812">
    <property type="entry name" value="BCTERIALGSPF"/>
</dbReference>
<comment type="caution">
    <text evidence="10">The sequence shown here is derived from an EMBL/GenBank/DDBJ whole genome shotgun (WGS) entry which is preliminary data.</text>
</comment>
<sequence length="362" mass="40552">MNKLLLLKKLKKRINLPARFSRTEKINFYRNFSTMASAGLSIVETLETLSEQVKSAKVKKAIIALAQETKNGQRLSESMAKFPKYFPYYIVETINMGDVSGNLNKTIDRIADDLEKDDELAKKVKSALAYPLVVVIVMLAVVFGLMFYILPGIETLYKGFETTVPQPTKSLLATSAFMTSNKISVLIAGAVILALILILFKIKKCRYLLHALLLKIPIFGQLIKEYNLILFFRSLESLFSSGISIIQAVEIAKKTTKNDVYKKALTSINPVLLQGVPLSETLAPFPSLFPIQIQRIIKVGEQTGKLTTTIERITRYFERSVDYKTRTIASLIEPILMVILAVLVGTIAVSVFLPLYQLTNLF</sequence>
<evidence type="ECO:0000256" key="7">
    <source>
        <dbReference type="ARBA" id="ARBA00023136"/>
    </source>
</evidence>